<dbReference type="SUPFAM" id="SSF53822">
    <property type="entry name" value="Periplasmic binding protein-like I"/>
    <property type="match status" value="1"/>
</dbReference>
<dbReference type="EMBL" id="VCDI01000001">
    <property type="protein sequence ID" value="TLU74652.1"/>
    <property type="molecule type" value="Genomic_DNA"/>
</dbReference>
<dbReference type="Pfam" id="PF00356">
    <property type="entry name" value="LacI"/>
    <property type="match status" value="1"/>
</dbReference>
<dbReference type="OrthoDB" id="7170131at2"/>
<dbReference type="CDD" id="cd01392">
    <property type="entry name" value="HTH_LacI"/>
    <property type="match status" value="1"/>
</dbReference>
<proteinExistence type="predicted"/>
<organism evidence="5 6">
    <name type="scientific">Lichenicoccus roseus</name>
    <dbReference type="NCBI Taxonomy" id="2683649"/>
    <lineage>
        <taxon>Bacteria</taxon>
        <taxon>Pseudomonadati</taxon>
        <taxon>Pseudomonadota</taxon>
        <taxon>Alphaproteobacteria</taxon>
        <taxon>Acetobacterales</taxon>
        <taxon>Acetobacteraceae</taxon>
        <taxon>Lichenicoccus</taxon>
    </lineage>
</organism>
<dbReference type="InterPro" id="IPR046335">
    <property type="entry name" value="LacI/GalR-like_sensor"/>
</dbReference>
<keyword evidence="2 5" id="KW-0238">DNA-binding</keyword>
<dbReference type="PANTHER" id="PTHR30146">
    <property type="entry name" value="LACI-RELATED TRANSCRIPTIONAL REPRESSOR"/>
    <property type="match status" value="1"/>
</dbReference>
<keyword evidence="3" id="KW-0804">Transcription</keyword>
<evidence type="ECO:0000259" key="4">
    <source>
        <dbReference type="PROSITE" id="PS50932"/>
    </source>
</evidence>
<protein>
    <submittedName>
        <fullName evidence="5">LacI family DNA-binding transcriptional regulator</fullName>
    </submittedName>
</protein>
<evidence type="ECO:0000256" key="2">
    <source>
        <dbReference type="ARBA" id="ARBA00023125"/>
    </source>
</evidence>
<gene>
    <name evidence="5" type="ORF">FE263_02675</name>
</gene>
<evidence type="ECO:0000256" key="1">
    <source>
        <dbReference type="ARBA" id="ARBA00023015"/>
    </source>
</evidence>
<dbReference type="PROSITE" id="PS50932">
    <property type="entry name" value="HTH_LACI_2"/>
    <property type="match status" value="1"/>
</dbReference>
<dbReference type="SUPFAM" id="SSF47413">
    <property type="entry name" value="lambda repressor-like DNA-binding domains"/>
    <property type="match status" value="1"/>
</dbReference>
<dbReference type="Pfam" id="PF13377">
    <property type="entry name" value="Peripla_BP_3"/>
    <property type="match status" value="1"/>
</dbReference>
<reference evidence="5 6" key="1">
    <citation type="submission" date="2019-05" db="EMBL/GenBank/DDBJ databases">
        <authorList>
            <person name="Pankratov T."/>
            <person name="Grouzdev D."/>
        </authorList>
    </citation>
    <scope>NUCLEOTIDE SEQUENCE [LARGE SCALE GENOMIC DNA]</scope>
    <source>
        <strain evidence="5 6">KEBCLARHB70R</strain>
    </source>
</reference>
<sequence>MRDVSRLAGVSRMTVARVLHRSGGVLPTTQARVEQAVSALGYVPDRAAGSLSTRRSGFVGLVLPTLNNANFASLAEGLTEALRPANYEVLIGYTGYSVAEEERQIRTMLARRPEALVLAATGHSPATRRLLEPGRPPVIEIAELPDQPLAHAIGLSNEAAGRAAADTLLGLGHRKLGAIGPGRDGDRIDTRGEARLRGFVAAVAAAGLPTSLALAEGGLPNSYRHGAEAMAALLAQAPDVEAVFAISDLSAVGALSECQRRGIAVPGRISLLGFGDFDIGQQLVPPLSTIATDFPGMGRAAGRMIIELVAPPSTGAGGLQQPALDRRLDIGFNLLERGTTRAAGPAGINHRKASHA</sequence>
<evidence type="ECO:0000313" key="6">
    <source>
        <dbReference type="Proteomes" id="UP000305654"/>
    </source>
</evidence>
<name>A0A5R9JAQ2_9PROT</name>
<dbReference type="Proteomes" id="UP000305654">
    <property type="component" value="Unassembled WGS sequence"/>
</dbReference>
<dbReference type="InterPro" id="IPR028082">
    <property type="entry name" value="Peripla_BP_I"/>
</dbReference>
<comment type="caution">
    <text evidence="5">The sequence shown here is derived from an EMBL/GenBank/DDBJ whole genome shotgun (WGS) entry which is preliminary data.</text>
</comment>
<dbReference type="GO" id="GO:0003700">
    <property type="term" value="F:DNA-binding transcription factor activity"/>
    <property type="evidence" value="ECO:0007669"/>
    <property type="project" value="TreeGrafter"/>
</dbReference>
<dbReference type="PANTHER" id="PTHR30146:SF33">
    <property type="entry name" value="TRANSCRIPTIONAL REGULATOR"/>
    <property type="match status" value="1"/>
</dbReference>
<feature type="domain" description="HTH lacI-type" evidence="4">
    <location>
        <begin position="1"/>
        <end position="53"/>
    </location>
</feature>
<dbReference type="GO" id="GO:0000976">
    <property type="term" value="F:transcription cis-regulatory region binding"/>
    <property type="evidence" value="ECO:0007669"/>
    <property type="project" value="TreeGrafter"/>
</dbReference>
<dbReference type="InterPro" id="IPR000843">
    <property type="entry name" value="HTH_LacI"/>
</dbReference>
<dbReference type="InterPro" id="IPR010982">
    <property type="entry name" value="Lambda_DNA-bd_dom_sf"/>
</dbReference>
<dbReference type="Gene3D" id="1.10.260.40">
    <property type="entry name" value="lambda repressor-like DNA-binding domains"/>
    <property type="match status" value="1"/>
</dbReference>
<dbReference type="Gene3D" id="3.40.50.2300">
    <property type="match status" value="2"/>
</dbReference>
<evidence type="ECO:0000313" key="5">
    <source>
        <dbReference type="EMBL" id="TLU74652.1"/>
    </source>
</evidence>
<dbReference type="AlphaFoldDB" id="A0A5R9JAQ2"/>
<dbReference type="CDD" id="cd01575">
    <property type="entry name" value="PBP1_GntR"/>
    <property type="match status" value="1"/>
</dbReference>
<keyword evidence="1" id="KW-0805">Transcription regulation</keyword>
<keyword evidence="6" id="KW-1185">Reference proteome</keyword>
<dbReference type="SMART" id="SM00354">
    <property type="entry name" value="HTH_LACI"/>
    <property type="match status" value="1"/>
</dbReference>
<accession>A0A5R9JAQ2</accession>
<evidence type="ECO:0000256" key="3">
    <source>
        <dbReference type="ARBA" id="ARBA00023163"/>
    </source>
</evidence>